<evidence type="ECO:0000256" key="1">
    <source>
        <dbReference type="SAM" id="MobiDB-lite"/>
    </source>
</evidence>
<evidence type="ECO:0008006" key="4">
    <source>
        <dbReference type="Google" id="ProtNLM"/>
    </source>
</evidence>
<sequence length="109" mass="11763">MSMNLGEIEIPNMPVDPDVPLATTGDEVRVDEVVDAESKAKIDEEKLFDEQASYEGLTKLEETMIDSTVRISLIDTTMAEFILLDTPGTDAQDQSTTPSIDAPTDGATA</sequence>
<feature type="compositionally biased region" description="Polar residues" evidence="1">
    <location>
        <begin position="89"/>
        <end position="99"/>
    </location>
</feature>
<feature type="region of interest" description="Disordered" evidence="1">
    <location>
        <begin position="1"/>
        <end position="23"/>
    </location>
</feature>
<evidence type="ECO:0000313" key="3">
    <source>
        <dbReference type="Proteomes" id="UP000011115"/>
    </source>
</evidence>
<protein>
    <recommendedName>
        <fullName evidence="4">Polyprotein protein</fullName>
    </recommendedName>
</protein>
<organism evidence="2 3">
    <name type="scientific">Solanum tuberosum</name>
    <name type="common">Potato</name>
    <dbReference type="NCBI Taxonomy" id="4113"/>
    <lineage>
        <taxon>Eukaryota</taxon>
        <taxon>Viridiplantae</taxon>
        <taxon>Streptophyta</taxon>
        <taxon>Embryophyta</taxon>
        <taxon>Tracheophyta</taxon>
        <taxon>Spermatophyta</taxon>
        <taxon>Magnoliopsida</taxon>
        <taxon>eudicotyledons</taxon>
        <taxon>Gunneridae</taxon>
        <taxon>Pentapetalae</taxon>
        <taxon>asterids</taxon>
        <taxon>lamiids</taxon>
        <taxon>Solanales</taxon>
        <taxon>Solanaceae</taxon>
        <taxon>Solanoideae</taxon>
        <taxon>Solaneae</taxon>
        <taxon>Solanum</taxon>
    </lineage>
</organism>
<accession>M1E049</accession>
<dbReference type="Proteomes" id="UP000011115">
    <property type="component" value="Unassembled WGS sequence"/>
</dbReference>
<dbReference type="PaxDb" id="4113-PGSC0003DMT400097211"/>
<keyword evidence="3" id="KW-1185">Reference proteome</keyword>
<feature type="region of interest" description="Disordered" evidence="1">
    <location>
        <begin position="86"/>
        <end position="109"/>
    </location>
</feature>
<reference evidence="2" key="2">
    <citation type="submission" date="2015-06" db="UniProtKB">
        <authorList>
            <consortium name="EnsemblPlants"/>
        </authorList>
    </citation>
    <scope>IDENTIFICATION</scope>
    <source>
        <strain evidence="2">DM1-3 516 R44</strain>
    </source>
</reference>
<dbReference type="HOGENOM" id="CLU_029307_11_1_1"/>
<dbReference type="AlphaFoldDB" id="M1E049"/>
<dbReference type="InParanoid" id="M1E049"/>
<name>M1E049_SOLTU</name>
<proteinExistence type="predicted"/>
<dbReference type="EnsemblPlants" id="PGSC0003DMT400097211">
    <property type="protein sequence ID" value="PGSC0003DMT400097211"/>
    <property type="gene ID" value="PGSC0003DMG400046782"/>
</dbReference>
<evidence type="ECO:0000313" key="2">
    <source>
        <dbReference type="EnsemblPlants" id="PGSC0003DMT400097211"/>
    </source>
</evidence>
<reference evidence="3" key="1">
    <citation type="journal article" date="2011" name="Nature">
        <title>Genome sequence and analysis of the tuber crop potato.</title>
        <authorList>
            <consortium name="The Potato Genome Sequencing Consortium"/>
        </authorList>
    </citation>
    <scope>NUCLEOTIDE SEQUENCE [LARGE SCALE GENOMIC DNA]</scope>
    <source>
        <strain evidence="3">cv. DM1-3 516 R44</strain>
    </source>
</reference>
<dbReference type="Gramene" id="PGSC0003DMT400097211">
    <property type="protein sequence ID" value="PGSC0003DMT400097211"/>
    <property type="gene ID" value="PGSC0003DMG400046782"/>
</dbReference>